<comment type="caution">
    <text evidence="3">The sequence shown here is derived from an EMBL/GenBank/DDBJ whole genome shotgun (WGS) entry which is preliminary data.</text>
</comment>
<protein>
    <recommendedName>
        <fullName evidence="2">Retrotransposon gag domain-containing protein</fullName>
    </recommendedName>
</protein>
<feature type="compositionally biased region" description="Low complexity" evidence="1">
    <location>
        <begin position="487"/>
        <end position="498"/>
    </location>
</feature>
<dbReference type="InterPro" id="IPR005162">
    <property type="entry name" value="Retrotrans_gag_dom"/>
</dbReference>
<feature type="region of interest" description="Disordered" evidence="1">
    <location>
        <begin position="675"/>
        <end position="713"/>
    </location>
</feature>
<dbReference type="AlphaFoldDB" id="A0A6L2N622"/>
<dbReference type="PANTHER" id="PTHR33223:SF11">
    <property type="entry name" value="ELEMENT PROTEIN, PUTATIVE-RELATED"/>
    <property type="match status" value="1"/>
</dbReference>
<dbReference type="EMBL" id="BKCJ010008318">
    <property type="protein sequence ID" value="GEU81608.1"/>
    <property type="molecule type" value="Genomic_DNA"/>
</dbReference>
<proteinExistence type="predicted"/>
<dbReference type="InterPro" id="IPR012337">
    <property type="entry name" value="RNaseH-like_sf"/>
</dbReference>
<dbReference type="Pfam" id="PF03732">
    <property type="entry name" value="Retrotrans_gag"/>
    <property type="match status" value="1"/>
</dbReference>
<name>A0A6L2N622_TANCI</name>
<feature type="domain" description="Retrotransposon gag" evidence="2">
    <location>
        <begin position="842"/>
        <end position="934"/>
    </location>
</feature>
<reference evidence="3" key="1">
    <citation type="journal article" date="2019" name="Sci. Rep.">
        <title>Draft genome of Tanacetum cinerariifolium, the natural source of mosquito coil.</title>
        <authorList>
            <person name="Yamashiro T."/>
            <person name="Shiraishi A."/>
            <person name="Satake H."/>
            <person name="Nakayama K."/>
        </authorList>
    </citation>
    <scope>NUCLEOTIDE SEQUENCE</scope>
</reference>
<feature type="compositionally biased region" description="Basic and acidic residues" evidence="1">
    <location>
        <begin position="461"/>
        <end position="486"/>
    </location>
</feature>
<dbReference type="Gene3D" id="3.30.420.10">
    <property type="entry name" value="Ribonuclease H-like superfamily/Ribonuclease H"/>
    <property type="match status" value="1"/>
</dbReference>
<feature type="region of interest" description="Disordered" evidence="1">
    <location>
        <begin position="451"/>
        <end position="498"/>
    </location>
</feature>
<feature type="compositionally biased region" description="Polar residues" evidence="1">
    <location>
        <begin position="675"/>
        <end position="702"/>
    </location>
</feature>
<evidence type="ECO:0000256" key="1">
    <source>
        <dbReference type="SAM" id="MobiDB-lite"/>
    </source>
</evidence>
<accession>A0A6L2N622</accession>
<organism evidence="3">
    <name type="scientific">Tanacetum cinerariifolium</name>
    <name type="common">Dalmatian daisy</name>
    <name type="synonym">Chrysanthemum cinerariifolium</name>
    <dbReference type="NCBI Taxonomy" id="118510"/>
    <lineage>
        <taxon>Eukaryota</taxon>
        <taxon>Viridiplantae</taxon>
        <taxon>Streptophyta</taxon>
        <taxon>Embryophyta</taxon>
        <taxon>Tracheophyta</taxon>
        <taxon>Spermatophyta</taxon>
        <taxon>Magnoliopsida</taxon>
        <taxon>eudicotyledons</taxon>
        <taxon>Gunneridae</taxon>
        <taxon>Pentapetalae</taxon>
        <taxon>asterids</taxon>
        <taxon>campanulids</taxon>
        <taxon>Asterales</taxon>
        <taxon>Asteraceae</taxon>
        <taxon>Asteroideae</taxon>
        <taxon>Anthemideae</taxon>
        <taxon>Anthemidinae</taxon>
        <taxon>Tanacetum</taxon>
    </lineage>
</organism>
<evidence type="ECO:0000259" key="2">
    <source>
        <dbReference type="Pfam" id="PF03732"/>
    </source>
</evidence>
<dbReference type="SUPFAM" id="SSF53098">
    <property type="entry name" value="Ribonuclease H-like"/>
    <property type="match status" value="1"/>
</dbReference>
<gene>
    <name evidence="3" type="ORF">Tci_053586</name>
</gene>
<feature type="non-terminal residue" evidence="3">
    <location>
        <position position="1"/>
    </location>
</feature>
<dbReference type="InterPro" id="IPR036397">
    <property type="entry name" value="RNaseH_sf"/>
</dbReference>
<sequence length="1080" mass="123650">NCKAKSIEKEPKVVRKNDDAPIIKEWLPDNEERDVSQTKIKKKTVRPSIAKIEFVKSKQQKKTARKIVKQVEQHRQNTHSPRGNQRNWNNMMSQKLESNFEMYNKACYVCRSFDHLHVDCNYYQKQFQNQKMVKLVWNNAHRVNHKNFAKKTHPCAKKNMVLRAVLMKSGLVSINTAQLKIIVNVAKSMSYLSKIAHLTVKRPIYKNTIFKNSNVNQRVNTVRGKKFNTAKPKAVVNAVNGNNFNGNPQTDLQDQEVIDSRCSRHMTWNMSYLIDYEEIDEGYVAFGGNPKGGKIKSKARTPQQNRVAERRNRTLIEAVRTMLADSKLPTTFWTNAVNTTDEGFFVRYSLNSKAFRVFTNRTRIMEENMHIRFSQSTPNVIGSGPDWLFDIDALTRIMNYEPIAAGTQSDGFVGTKASDNAGQARMETEPVEDYILLPLWTADLPFSQDLNISHNDGSKPSCDDGKKFDEDPKKESECKDQEKEDNVNNTNNVNTAGNVNTVSSIVNVVGTNDDNELPFDPSMPALEDVSIFNFSSDDENDGTVADINNLNTTNQVSHILTIRNHKDHPLDQVIRDLQLATQTRKMSKNLEERGFEDDIFISQDKNAAEILKKFRFTEVKTASTHMETQKPLLKDEDGEDVDVHMYRYQVNLKVLHLHVVKRIVRFVRAATTASSLEAEQDSGNITKTQSKARPNESSSQGTNSGGGPRCQETIGDTTAQTRVLDLEQTKTTQNNDIDSLKMMVKKLEKRNRIQEMFDRAVRRVNTFEDFKTELVEGKENRVGEELIQENEEEVAIDAILLVVKSPRIVDQKIHKEGKKSYYQIKMKSRRGNKDTKCWNGSFFIMSLTGAASHWLRNKPTGSIKTWETLKEKFLSKYCPPVQIAKKMEEINNFQQDSDETLYQAWERFKELLLRYPQHYLIDMQEVILFYKGLDVPTRQILDSKGAISSMKAADAKKAIQDMANHSQKWHNGMSIRCRSAKTSNGLAAIQAQLNNLRREIKKVNKIVYAAQVGCELCKGPHYTKDCPLKEEGKTLEEAYYTQFGVPFQQGGQYLAAALRFYQRNNGNIHIKSEDKKWKNH</sequence>
<evidence type="ECO:0000313" key="3">
    <source>
        <dbReference type="EMBL" id="GEU81608.1"/>
    </source>
</evidence>
<dbReference type="GO" id="GO:0003676">
    <property type="term" value="F:nucleic acid binding"/>
    <property type="evidence" value="ECO:0007669"/>
    <property type="project" value="InterPro"/>
</dbReference>
<dbReference type="PANTHER" id="PTHR33223">
    <property type="entry name" value="CCHC-TYPE DOMAIN-CONTAINING PROTEIN"/>
    <property type="match status" value="1"/>
</dbReference>